<dbReference type="AlphaFoldDB" id="A0A7J7P295"/>
<comment type="subcellular location">
    <subcellularLocation>
        <location evidence="1">Nucleus</location>
    </subcellularLocation>
</comment>
<evidence type="ECO:0000313" key="9">
    <source>
        <dbReference type="EMBL" id="KAF6173352.1"/>
    </source>
</evidence>
<evidence type="ECO:0000313" key="10">
    <source>
        <dbReference type="Proteomes" id="UP000541444"/>
    </source>
</evidence>
<dbReference type="GO" id="GO:0080188">
    <property type="term" value="P:gene silencing by siRNA-directed DNA methylation"/>
    <property type="evidence" value="ECO:0007669"/>
    <property type="project" value="InterPro"/>
</dbReference>
<dbReference type="InterPro" id="IPR027417">
    <property type="entry name" value="P-loop_NTPase"/>
</dbReference>
<dbReference type="Pfam" id="PF00271">
    <property type="entry name" value="Helicase_C"/>
    <property type="match status" value="1"/>
</dbReference>
<keyword evidence="10" id="KW-1185">Reference proteome</keyword>
<dbReference type="InterPro" id="IPR049730">
    <property type="entry name" value="SNF2/RAD54-like_C"/>
</dbReference>
<dbReference type="InterPro" id="IPR038718">
    <property type="entry name" value="SNF2-like_sf"/>
</dbReference>
<dbReference type="PANTHER" id="PTHR45821">
    <property type="entry name" value="SNF2 DOMAIN-CONTAINING PROTEIN CLASSY 2-RELATED"/>
    <property type="match status" value="1"/>
</dbReference>
<sequence>MRILSLLKICRRRRELRERRVVRENDGRKDASLAFHYVDNSTPKKAKLSNGGKDYSSFSSVKSLIAKSKYKREKTLRDIWDYSDSSSMEKIVEGFGGHSVAKDIEDLLARHAKMVSSLPSSFIKSSPPSSRNDTLGIVNRQDPIVSHDVIVLDDGCDLLDVTRIKESVSDSKYSFGDIQGCNDGDIPMGNGKTSTSVEKSVVVIEIDSDEDDDGGGHIGSFQVSRGCKTQISIKLEMERGQGLATPTNNLFDEVKLKQFVDDEKKNAKVVQSIATCEATKQSSYSYQEVLLKKSIDENQIAKITSSEKLTTVSSEEQKTVEAKKVTNQGVYVGVEDDLDNESGQDDDGCSDLWMAMELALESSKEDAVKSSVIEHSEGEECDHSFVLKDDLGYVCRVCGVISKSIETIFDYQWVKGSKSTRTYMSTKDRDQIKVGPFSLPNGREQDLTLTEISVHPRHMKQMKPHQLQGFNFLVKNLVSDKPSGCVLAHAPGSGKTFMIFSFIQSFLAKYPSGRPLVILPKSIVGSWKKEIIKWQVEDIPLYDFYSSKANQRIQQLDILKKWVDHKGILFLGYKQFSNIVCGSLNGSLEKACHDILIKVPTILILDEGHTPRNDETDMASSLSKVQTPRKVVLSGTLFQNHVKEVFNILNLVCPMFGKSETVRAIARRIISRVQIRVGRRPPKAELDATFFELVEEALRKEEDLRQKFPVIQDLREMTTEILHYYKGDFLDELPGLVDLSVHLNLSAKQKPFLKNLEKMEKFKSSSSGSSLYMHPELMHATTVAGDNCEKRCKVGDEKIEDLLDKINYYDGVKTKFFLNMVRFCESSGEKLLVFCRYLPPLKFLEKLLVKTKGWCVGKQIFLISGDSSTEQREYSMDGFNNSPDAKVFFGSIKACGEGISLVGGSRVLILDVHLNPSVTRQAIARAFRPGQLKKVYVYRLVAADSPEEEDEYTSFRKELISKMWFEWNMYCFPQNLQMEPVDVKDCDDPFWEFSTIVEDVKVLYKRSVKVTYLLWTEADHCKYMWKSSHEEGTQSLQNKKKGTRILEERKISPLIMGDFCGT</sequence>
<accession>A0A7J7P295</accession>
<dbReference type="Proteomes" id="UP000541444">
    <property type="component" value="Unassembled WGS sequence"/>
</dbReference>
<evidence type="ECO:0000256" key="4">
    <source>
        <dbReference type="ARBA" id="ARBA00022806"/>
    </source>
</evidence>
<dbReference type="Gene3D" id="3.40.50.300">
    <property type="entry name" value="P-loop containing nucleotide triphosphate hydrolases"/>
    <property type="match status" value="1"/>
</dbReference>
<organism evidence="9 10">
    <name type="scientific">Kingdonia uniflora</name>
    <dbReference type="NCBI Taxonomy" id="39325"/>
    <lineage>
        <taxon>Eukaryota</taxon>
        <taxon>Viridiplantae</taxon>
        <taxon>Streptophyta</taxon>
        <taxon>Embryophyta</taxon>
        <taxon>Tracheophyta</taxon>
        <taxon>Spermatophyta</taxon>
        <taxon>Magnoliopsida</taxon>
        <taxon>Ranunculales</taxon>
        <taxon>Circaeasteraceae</taxon>
        <taxon>Kingdonia</taxon>
    </lineage>
</organism>
<dbReference type="CDD" id="cd18793">
    <property type="entry name" value="SF2_C_SNF"/>
    <property type="match status" value="1"/>
</dbReference>
<dbReference type="GO" id="GO:0005634">
    <property type="term" value="C:nucleus"/>
    <property type="evidence" value="ECO:0007669"/>
    <property type="project" value="UniProtKB-SubCell"/>
</dbReference>
<dbReference type="InterPro" id="IPR000330">
    <property type="entry name" value="SNF2_N"/>
</dbReference>
<gene>
    <name evidence="9" type="ORF">GIB67_027047</name>
</gene>
<dbReference type="InterPro" id="IPR001650">
    <property type="entry name" value="Helicase_C-like"/>
</dbReference>
<reference evidence="9 10" key="1">
    <citation type="journal article" date="2020" name="IScience">
        <title>Genome Sequencing of the Endangered Kingdonia uniflora (Circaeasteraceae, Ranunculales) Reveals Potential Mechanisms of Evolutionary Specialization.</title>
        <authorList>
            <person name="Sun Y."/>
            <person name="Deng T."/>
            <person name="Zhang A."/>
            <person name="Moore M.J."/>
            <person name="Landis J.B."/>
            <person name="Lin N."/>
            <person name="Zhang H."/>
            <person name="Zhang X."/>
            <person name="Huang J."/>
            <person name="Zhang X."/>
            <person name="Sun H."/>
            <person name="Wang H."/>
        </authorList>
    </citation>
    <scope>NUCLEOTIDE SEQUENCE [LARGE SCALE GENOMIC DNA]</scope>
    <source>
        <strain evidence="9">TB1705</strain>
        <tissue evidence="9">Leaf</tissue>
    </source>
</reference>
<evidence type="ECO:0000259" key="8">
    <source>
        <dbReference type="PROSITE" id="PS51194"/>
    </source>
</evidence>
<dbReference type="PROSITE" id="PS51192">
    <property type="entry name" value="HELICASE_ATP_BIND_1"/>
    <property type="match status" value="1"/>
</dbReference>
<dbReference type="EMBL" id="JACGCM010000347">
    <property type="protein sequence ID" value="KAF6173352.1"/>
    <property type="molecule type" value="Genomic_DNA"/>
</dbReference>
<evidence type="ECO:0000256" key="1">
    <source>
        <dbReference type="ARBA" id="ARBA00004123"/>
    </source>
</evidence>
<name>A0A7J7P295_9MAGN</name>
<evidence type="ECO:0000259" key="7">
    <source>
        <dbReference type="PROSITE" id="PS51192"/>
    </source>
</evidence>
<dbReference type="SUPFAM" id="SSF52540">
    <property type="entry name" value="P-loop containing nucleoside triphosphate hydrolases"/>
    <property type="match status" value="2"/>
</dbReference>
<dbReference type="Pfam" id="PF00176">
    <property type="entry name" value="SNF2-rel_dom"/>
    <property type="match status" value="1"/>
</dbReference>
<dbReference type="GO" id="GO:0016787">
    <property type="term" value="F:hydrolase activity"/>
    <property type="evidence" value="ECO:0007669"/>
    <property type="project" value="UniProtKB-KW"/>
</dbReference>
<dbReference type="InterPro" id="IPR014001">
    <property type="entry name" value="Helicase_ATP-bd"/>
</dbReference>
<comment type="caution">
    <text evidence="9">The sequence shown here is derived from an EMBL/GenBank/DDBJ whole genome shotgun (WGS) entry which is preliminary data.</text>
</comment>
<dbReference type="OrthoDB" id="9900844at2759"/>
<keyword evidence="4" id="KW-0347">Helicase</keyword>
<proteinExistence type="predicted"/>
<dbReference type="GO" id="GO:0005524">
    <property type="term" value="F:ATP binding"/>
    <property type="evidence" value="ECO:0007669"/>
    <property type="project" value="UniProtKB-KW"/>
</dbReference>
<evidence type="ECO:0000256" key="6">
    <source>
        <dbReference type="ARBA" id="ARBA00023242"/>
    </source>
</evidence>
<dbReference type="SMART" id="SM00490">
    <property type="entry name" value="HELICc"/>
    <property type="match status" value="1"/>
</dbReference>
<evidence type="ECO:0000256" key="2">
    <source>
        <dbReference type="ARBA" id="ARBA00022741"/>
    </source>
</evidence>
<keyword evidence="2" id="KW-0547">Nucleotide-binding</keyword>
<dbReference type="PANTHER" id="PTHR45821:SF1">
    <property type="entry name" value="ATP-DEPENDENT HELICASE FAMILY PROTEIN-RELATED"/>
    <property type="match status" value="1"/>
</dbReference>
<dbReference type="Gene3D" id="3.40.50.10810">
    <property type="entry name" value="Tandem AAA-ATPase domain"/>
    <property type="match status" value="1"/>
</dbReference>
<dbReference type="PROSITE" id="PS51194">
    <property type="entry name" value="HELICASE_CTER"/>
    <property type="match status" value="1"/>
</dbReference>
<evidence type="ECO:0000256" key="5">
    <source>
        <dbReference type="ARBA" id="ARBA00022840"/>
    </source>
</evidence>
<evidence type="ECO:0000256" key="3">
    <source>
        <dbReference type="ARBA" id="ARBA00022801"/>
    </source>
</evidence>
<dbReference type="InterPro" id="IPR044567">
    <property type="entry name" value="CLSY/DRD1"/>
</dbReference>
<keyword evidence="6" id="KW-0539">Nucleus</keyword>
<feature type="domain" description="Helicase C-terminal" evidence="8">
    <location>
        <begin position="816"/>
        <end position="984"/>
    </location>
</feature>
<keyword evidence="5" id="KW-0067">ATP-binding</keyword>
<dbReference type="GO" id="GO:0004386">
    <property type="term" value="F:helicase activity"/>
    <property type="evidence" value="ECO:0007669"/>
    <property type="project" value="UniProtKB-KW"/>
</dbReference>
<keyword evidence="3" id="KW-0378">Hydrolase</keyword>
<feature type="domain" description="Helicase ATP-binding" evidence="7">
    <location>
        <begin position="476"/>
        <end position="655"/>
    </location>
</feature>
<protein>
    <submittedName>
        <fullName evidence="9">Uncharacterized protein</fullName>
    </submittedName>
</protein>
<dbReference type="SMART" id="SM00487">
    <property type="entry name" value="DEXDc"/>
    <property type="match status" value="1"/>
</dbReference>